<evidence type="ECO:0000313" key="2">
    <source>
        <dbReference type="Proteomes" id="UP001372834"/>
    </source>
</evidence>
<organism evidence="1 2">
    <name type="scientific">Polyplax serrata</name>
    <name type="common">Common mouse louse</name>
    <dbReference type="NCBI Taxonomy" id="468196"/>
    <lineage>
        <taxon>Eukaryota</taxon>
        <taxon>Metazoa</taxon>
        <taxon>Ecdysozoa</taxon>
        <taxon>Arthropoda</taxon>
        <taxon>Hexapoda</taxon>
        <taxon>Insecta</taxon>
        <taxon>Pterygota</taxon>
        <taxon>Neoptera</taxon>
        <taxon>Paraneoptera</taxon>
        <taxon>Psocodea</taxon>
        <taxon>Troctomorpha</taxon>
        <taxon>Phthiraptera</taxon>
        <taxon>Anoplura</taxon>
        <taxon>Polyplacidae</taxon>
        <taxon>Polyplax</taxon>
    </lineage>
</organism>
<name>A0AAN8S7M9_POLSC</name>
<dbReference type="Proteomes" id="UP001372834">
    <property type="component" value="Unassembled WGS sequence"/>
</dbReference>
<reference evidence="1 2" key="1">
    <citation type="submission" date="2023-10" db="EMBL/GenBank/DDBJ databases">
        <title>Genomes of two closely related lineages of the louse Polyplax serrata with different host specificities.</title>
        <authorList>
            <person name="Martinu J."/>
            <person name="Tarabai H."/>
            <person name="Stefka J."/>
            <person name="Hypsa V."/>
        </authorList>
    </citation>
    <scope>NUCLEOTIDE SEQUENCE [LARGE SCALE GENOMIC DNA]</scope>
    <source>
        <strain evidence="1">HR10_N</strain>
    </source>
</reference>
<sequence length="50" mass="5814">GFLENVSSPEEIHMGLFCRRRMRRKAQQEAVQWTALGSDSHSLECEECYP</sequence>
<accession>A0AAN8S7M9</accession>
<protein>
    <submittedName>
        <fullName evidence="1">Uncharacterized protein</fullName>
    </submittedName>
</protein>
<feature type="non-terminal residue" evidence="1">
    <location>
        <position position="1"/>
    </location>
</feature>
<gene>
    <name evidence="1" type="ORF">RUM43_010996</name>
</gene>
<dbReference type="AlphaFoldDB" id="A0AAN8S7M9"/>
<evidence type="ECO:0000313" key="1">
    <source>
        <dbReference type="EMBL" id="KAK6620701.1"/>
    </source>
</evidence>
<proteinExistence type="predicted"/>
<comment type="caution">
    <text evidence="1">The sequence shown here is derived from an EMBL/GenBank/DDBJ whole genome shotgun (WGS) entry which is preliminary data.</text>
</comment>
<dbReference type="EMBL" id="JAWJWE010000039">
    <property type="protein sequence ID" value="KAK6620701.1"/>
    <property type="molecule type" value="Genomic_DNA"/>
</dbReference>